<dbReference type="SUPFAM" id="SSF48371">
    <property type="entry name" value="ARM repeat"/>
    <property type="match status" value="1"/>
</dbReference>
<gene>
    <name evidence="10" type="ORF">K7432_010994</name>
</gene>
<evidence type="ECO:0000313" key="11">
    <source>
        <dbReference type="Proteomes" id="UP001479436"/>
    </source>
</evidence>
<dbReference type="PANTHER" id="PTHR12596:SF1">
    <property type="entry name" value="EXPORTIN-4"/>
    <property type="match status" value="1"/>
</dbReference>
<evidence type="ECO:0000256" key="6">
    <source>
        <dbReference type="ARBA" id="ARBA00022927"/>
    </source>
</evidence>
<evidence type="ECO:0000313" key="10">
    <source>
        <dbReference type="EMBL" id="KAK9762856.1"/>
    </source>
</evidence>
<dbReference type="Pfam" id="PF03810">
    <property type="entry name" value="IBN_N"/>
    <property type="match status" value="1"/>
</dbReference>
<name>A0ABR2WMY8_9FUNG</name>
<dbReference type="InterPro" id="IPR016024">
    <property type="entry name" value="ARM-type_fold"/>
</dbReference>
<evidence type="ECO:0000256" key="2">
    <source>
        <dbReference type="ARBA" id="ARBA00004496"/>
    </source>
</evidence>
<comment type="subcellular location">
    <subcellularLocation>
        <location evidence="2">Cytoplasm</location>
    </subcellularLocation>
    <subcellularLocation>
        <location evidence="1">Nucleus</location>
    </subcellularLocation>
</comment>
<organism evidence="10 11">
    <name type="scientific">Basidiobolus ranarum</name>
    <dbReference type="NCBI Taxonomy" id="34480"/>
    <lineage>
        <taxon>Eukaryota</taxon>
        <taxon>Fungi</taxon>
        <taxon>Fungi incertae sedis</taxon>
        <taxon>Zoopagomycota</taxon>
        <taxon>Entomophthoromycotina</taxon>
        <taxon>Basidiobolomycetes</taxon>
        <taxon>Basidiobolales</taxon>
        <taxon>Basidiobolaceae</taxon>
        <taxon>Basidiobolus</taxon>
    </lineage>
</organism>
<dbReference type="Proteomes" id="UP001479436">
    <property type="component" value="Unassembled WGS sequence"/>
</dbReference>
<evidence type="ECO:0000256" key="5">
    <source>
        <dbReference type="ARBA" id="ARBA00022490"/>
    </source>
</evidence>
<evidence type="ECO:0000256" key="8">
    <source>
        <dbReference type="ARBA" id="ARBA00040444"/>
    </source>
</evidence>
<dbReference type="Gene3D" id="1.25.10.10">
    <property type="entry name" value="Leucine-rich Repeat Variant"/>
    <property type="match status" value="1"/>
</dbReference>
<evidence type="ECO:0000256" key="4">
    <source>
        <dbReference type="ARBA" id="ARBA00022448"/>
    </source>
</evidence>
<feature type="domain" description="Importin N-terminal" evidence="9">
    <location>
        <begin position="26"/>
        <end position="91"/>
    </location>
</feature>
<evidence type="ECO:0000259" key="9">
    <source>
        <dbReference type="Pfam" id="PF03810"/>
    </source>
</evidence>
<keyword evidence="6" id="KW-0653">Protein transport</keyword>
<keyword evidence="4" id="KW-0813">Transport</keyword>
<keyword evidence="11" id="KW-1185">Reference proteome</keyword>
<keyword evidence="5" id="KW-0963">Cytoplasm</keyword>
<evidence type="ECO:0000256" key="1">
    <source>
        <dbReference type="ARBA" id="ARBA00004123"/>
    </source>
</evidence>
<evidence type="ECO:0000256" key="7">
    <source>
        <dbReference type="ARBA" id="ARBA00023242"/>
    </source>
</evidence>
<keyword evidence="7" id="KW-0539">Nucleus</keyword>
<proteinExistence type="inferred from homology"/>
<reference evidence="10 11" key="1">
    <citation type="submission" date="2023-04" db="EMBL/GenBank/DDBJ databases">
        <title>Genome of Basidiobolus ranarum AG-B5.</title>
        <authorList>
            <person name="Stajich J.E."/>
            <person name="Carter-House D."/>
            <person name="Gryganskyi A."/>
        </authorList>
    </citation>
    <scope>NUCLEOTIDE SEQUENCE [LARGE SCALE GENOMIC DNA]</scope>
    <source>
        <strain evidence="10 11">AG-B5</strain>
    </source>
</reference>
<accession>A0ABR2WMY8</accession>
<comment type="similarity">
    <text evidence="3">Belongs to the exportin family.</text>
</comment>
<comment type="caution">
    <text evidence="10">The sequence shown here is derived from an EMBL/GenBank/DDBJ whole genome shotgun (WGS) entry which is preliminary data.</text>
</comment>
<evidence type="ECO:0000256" key="3">
    <source>
        <dbReference type="ARBA" id="ARBA00009466"/>
    </source>
</evidence>
<dbReference type="PANTHER" id="PTHR12596">
    <property type="entry name" value="EXPORTIN 4,7-RELATED"/>
    <property type="match status" value="1"/>
</dbReference>
<protein>
    <recommendedName>
        <fullName evidence="8">Exportin-4</fullName>
    </recommendedName>
</protein>
<dbReference type="InterPro" id="IPR001494">
    <property type="entry name" value="Importin-beta_N"/>
</dbReference>
<dbReference type="EMBL" id="JASJQH010000806">
    <property type="protein sequence ID" value="KAK9762856.1"/>
    <property type="molecule type" value="Genomic_DNA"/>
</dbReference>
<sequence>MDYANVLKELEEACADFHIPATRVAAEQTLLTFQKTPNILPVCRYILENGNNSMVLFHAVTALKECFAREYRELTKLEVSELKHSLLNYVFQKPTLERYVCEQILQVVAVIIKRSWQDNSDEEKGEIFNEIIGLIQTNLHGQNLGIRLFSSLTDEFSSTKASSIGLSWDFHFSCKQSFEVIIVVVHCIPLFSFTYVFIRECISLGSLNWI</sequence>
<dbReference type="InterPro" id="IPR044189">
    <property type="entry name" value="XPO4/7-like"/>
</dbReference>
<dbReference type="InterPro" id="IPR011989">
    <property type="entry name" value="ARM-like"/>
</dbReference>